<reference evidence="1" key="1">
    <citation type="submission" date="2018-02" db="EMBL/GenBank/DDBJ databases">
        <title>Rhizophora mucronata_Transcriptome.</title>
        <authorList>
            <person name="Meera S.P."/>
            <person name="Sreeshan A."/>
            <person name="Augustine A."/>
        </authorList>
    </citation>
    <scope>NUCLEOTIDE SEQUENCE</scope>
    <source>
        <tissue evidence="1">Leaf</tissue>
    </source>
</reference>
<sequence>MQKKLLLFFICC</sequence>
<name>A0A2P2Q268_RHIMU</name>
<proteinExistence type="predicted"/>
<accession>A0A2P2Q268</accession>
<protein>
    <submittedName>
        <fullName evidence="1">Uncharacterized protein</fullName>
    </submittedName>
</protein>
<organism evidence="1">
    <name type="scientific">Rhizophora mucronata</name>
    <name type="common">Asiatic mangrove</name>
    <dbReference type="NCBI Taxonomy" id="61149"/>
    <lineage>
        <taxon>Eukaryota</taxon>
        <taxon>Viridiplantae</taxon>
        <taxon>Streptophyta</taxon>
        <taxon>Embryophyta</taxon>
        <taxon>Tracheophyta</taxon>
        <taxon>Spermatophyta</taxon>
        <taxon>Magnoliopsida</taxon>
        <taxon>eudicotyledons</taxon>
        <taxon>Gunneridae</taxon>
        <taxon>Pentapetalae</taxon>
        <taxon>rosids</taxon>
        <taxon>fabids</taxon>
        <taxon>Malpighiales</taxon>
        <taxon>Rhizophoraceae</taxon>
        <taxon>Rhizophora</taxon>
    </lineage>
</organism>
<dbReference type="EMBL" id="GGEC01080499">
    <property type="protein sequence ID" value="MBX60983.1"/>
    <property type="molecule type" value="Transcribed_RNA"/>
</dbReference>
<evidence type="ECO:0000313" key="1">
    <source>
        <dbReference type="EMBL" id="MBX60983.1"/>
    </source>
</evidence>